<keyword evidence="2" id="KW-1185">Reference proteome</keyword>
<name>A0AAN9T729_9HEMI</name>
<sequence length="186" mass="21754">MATPDNQRFKTSLNSSNGFHFQVEVLPSFMERERTRIKLFWSVMHEVCRTFCVWKTFCASFCSLFNPSRERKLDGDSIETFVNEKAPQTQWLYDSVSEICGEDETCVKNCLNMEIEDDDELPWPEEEIPENLYTALYDITNKFFEKCAKINDKTLSREKWLSVDTFCQFISMGEIIIRGNCIASLT</sequence>
<proteinExistence type="predicted"/>
<comment type="caution">
    <text evidence="1">The sequence shown here is derived from an EMBL/GenBank/DDBJ whole genome shotgun (WGS) entry which is preliminary data.</text>
</comment>
<dbReference type="EMBL" id="JBBCAQ010000037">
    <property type="protein sequence ID" value="KAK7574236.1"/>
    <property type="molecule type" value="Genomic_DNA"/>
</dbReference>
<reference evidence="1 2" key="1">
    <citation type="submission" date="2024-03" db="EMBL/GenBank/DDBJ databases">
        <title>Adaptation during the transition from Ophiocordyceps entomopathogen to insect associate is accompanied by gene loss and intensified selection.</title>
        <authorList>
            <person name="Ward C.M."/>
            <person name="Onetto C.A."/>
            <person name="Borneman A.R."/>
        </authorList>
    </citation>
    <scope>NUCLEOTIDE SEQUENCE [LARGE SCALE GENOMIC DNA]</scope>
    <source>
        <strain evidence="1">AWRI1</strain>
        <tissue evidence="1">Single Adult Female</tissue>
    </source>
</reference>
<dbReference type="AlphaFoldDB" id="A0AAN9T729"/>
<accession>A0AAN9T729</accession>
<protein>
    <submittedName>
        <fullName evidence="1">Uncharacterized protein</fullName>
    </submittedName>
</protein>
<dbReference type="Proteomes" id="UP001367676">
    <property type="component" value="Unassembled WGS sequence"/>
</dbReference>
<evidence type="ECO:0000313" key="1">
    <source>
        <dbReference type="EMBL" id="KAK7574236.1"/>
    </source>
</evidence>
<organism evidence="1 2">
    <name type="scientific">Parthenolecanium corni</name>
    <dbReference type="NCBI Taxonomy" id="536013"/>
    <lineage>
        <taxon>Eukaryota</taxon>
        <taxon>Metazoa</taxon>
        <taxon>Ecdysozoa</taxon>
        <taxon>Arthropoda</taxon>
        <taxon>Hexapoda</taxon>
        <taxon>Insecta</taxon>
        <taxon>Pterygota</taxon>
        <taxon>Neoptera</taxon>
        <taxon>Paraneoptera</taxon>
        <taxon>Hemiptera</taxon>
        <taxon>Sternorrhyncha</taxon>
        <taxon>Coccoidea</taxon>
        <taxon>Coccidae</taxon>
        <taxon>Parthenolecanium</taxon>
    </lineage>
</organism>
<gene>
    <name evidence="1" type="ORF">V9T40_011427</name>
</gene>
<evidence type="ECO:0000313" key="2">
    <source>
        <dbReference type="Proteomes" id="UP001367676"/>
    </source>
</evidence>